<evidence type="ECO:0000313" key="1">
    <source>
        <dbReference type="EMBL" id="EPD68686.1"/>
    </source>
</evidence>
<gene>
    <name evidence="1" type="ORF">HMPREF1219_01872</name>
</gene>
<proteinExistence type="predicted"/>
<evidence type="ECO:0000313" key="2">
    <source>
        <dbReference type="Proteomes" id="UP000014408"/>
    </source>
</evidence>
<dbReference type="EMBL" id="ATBY01000015">
    <property type="protein sequence ID" value="EPD68686.1"/>
    <property type="molecule type" value="Genomic_DNA"/>
</dbReference>
<name>S2YWL0_9CORY</name>
<dbReference type="Proteomes" id="UP000014408">
    <property type="component" value="Unassembled WGS sequence"/>
</dbReference>
<accession>S2YWL0</accession>
<protein>
    <submittedName>
        <fullName evidence="1">Uncharacterized protein</fullName>
    </submittedName>
</protein>
<comment type="caution">
    <text evidence="1">The sequence shown here is derived from an EMBL/GenBank/DDBJ whole genome shotgun (WGS) entry which is preliminary data.</text>
</comment>
<sequence length="30" mass="3295">MSTVARRDPADQAKIDASVSIRGSWYRVSA</sequence>
<reference evidence="1 2" key="1">
    <citation type="submission" date="2013-05" db="EMBL/GenBank/DDBJ databases">
        <title>The Genome Sequence of Corynebacterium pyruviciproducens 1773O (ATCC BAA-1742).</title>
        <authorList>
            <consortium name="The Broad Institute Genomics Platform"/>
            <person name="Earl A."/>
            <person name="Ward D."/>
            <person name="Feldgarden M."/>
            <person name="Gevers D."/>
            <person name="Tong J."/>
            <person name="Walker B."/>
            <person name="Young S."/>
            <person name="Zeng Q."/>
            <person name="Gargeya S."/>
            <person name="Fitzgerald M."/>
            <person name="Haas B."/>
            <person name="Abouelleil A."/>
            <person name="Allen A.W."/>
            <person name="Alvarado L."/>
            <person name="Arachchi H.M."/>
            <person name="Berlin A.M."/>
            <person name="Chapman S.B."/>
            <person name="Gainer-Dewar J."/>
            <person name="Goldberg J."/>
            <person name="Griggs A."/>
            <person name="Gujja S."/>
            <person name="Hansen M."/>
            <person name="Howarth C."/>
            <person name="Imamovic A."/>
            <person name="Ireland A."/>
            <person name="Larimer J."/>
            <person name="McCowan C."/>
            <person name="Murphy C."/>
            <person name="Pearson M."/>
            <person name="Poon T.W."/>
            <person name="Priest M."/>
            <person name="Roberts A."/>
            <person name="Saif S."/>
            <person name="Shea T."/>
            <person name="Sisk P."/>
            <person name="Sykes S."/>
            <person name="Wortman J."/>
            <person name="Nusbaum C."/>
            <person name="Birren B."/>
        </authorList>
    </citation>
    <scope>NUCLEOTIDE SEQUENCE [LARGE SCALE GENOMIC DNA]</scope>
    <source>
        <strain evidence="1 2">ATCC BAA-1742</strain>
    </source>
</reference>
<dbReference type="HOGENOM" id="CLU_3403031_0_0_11"/>
<dbReference type="STRING" id="1125779.HMPREF1219_01872"/>
<keyword evidence="2" id="KW-1185">Reference proteome</keyword>
<organism evidence="1 2">
    <name type="scientific">Corynebacterium pyruviciproducens ATCC BAA-1742</name>
    <dbReference type="NCBI Taxonomy" id="1125779"/>
    <lineage>
        <taxon>Bacteria</taxon>
        <taxon>Bacillati</taxon>
        <taxon>Actinomycetota</taxon>
        <taxon>Actinomycetes</taxon>
        <taxon>Mycobacteriales</taxon>
        <taxon>Corynebacteriaceae</taxon>
        <taxon>Corynebacterium</taxon>
    </lineage>
</organism>
<dbReference type="AlphaFoldDB" id="S2YWL0"/>